<dbReference type="Proteomes" id="UP000568380">
    <property type="component" value="Unassembled WGS sequence"/>
</dbReference>
<dbReference type="AlphaFoldDB" id="A0A7W8EGZ0"/>
<proteinExistence type="predicted"/>
<evidence type="ECO:0008006" key="4">
    <source>
        <dbReference type="Google" id="ProtNLM"/>
    </source>
</evidence>
<keyword evidence="1" id="KW-0732">Signal</keyword>
<dbReference type="RefSeq" id="WP_184964409.1">
    <property type="nucleotide sequence ID" value="NZ_JACHIN010000006.1"/>
</dbReference>
<sequence length="124" mass="13396">MKRSVIGALLVAGMIVITPAGASADPTWGSPDCSVVPRLCLDAYRPGYIGQIHVRVYRANTGGDVWYLVNGSTTWHWALGKYADASGYFTGSFTVPQCAYSKVWVKATDWAGVHSDADFVYAIC</sequence>
<protein>
    <recommendedName>
        <fullName evidence="4">Secreted protein</fullName>
    </recommendedName>
</protein>
<feature type="chain" id="PRO_5031400788" description="Secreted protein" evidence="1">
    <location>
        <begin position="25"/>
        <end position="124"/>
    </location>
</feature>
<evidence type="ECO:0000313" key="3">
    <source>
        <dbReference type="Proteomes" id="UP000568380"/>
    </source>
</evidence>
<keyword evidence="3" id="KW-1185">Reference proteome</keyword>
<comment type="caution">
    <text evidence="2">The sequence shown here is derived from an EMBL/GenBank/DDBJ whole genome shotgun (WGS) entry which is preliminary data.</text>
</comment>
<evidence type="ECO:0000313" key="2">
    <source>
        <dbReference type="EMBL" id="MBB5079059.1"/>
    </source>
</evidence>
<accession>A0A7W8EGZ0</accession>
<dbReference type="EMBL" id="JACHIN010000006">
    <property type="protein sequence ID" value="MBB5079059.1"/>
    <property type="molecule type" value="Genomic_DNA"/>
</dbReference>
<organism evidence="2 3">
    <name type="scientific">Nonomuraea endophytica</name>
    <dbReference type="NCBI Taxonomy" id="714136"/>
    <lineage>
        <taxon>Bacteria</taxon>
        <taxon>Bacillati</taxon>
        <taxon>Actinomycetota</taxon>
        <taxon>Actinomycetes</taxon>
        <taxon>Streptosporangiales</taxon>
        <taxon>Streptosporangiaceae</taxon>
        <taxon>Nonomuraea</taxon>
    </lineage>
</organism>
<gene>
    <name evidence="2" type="ORF">HNR40_004545</name>
</gene>
<reference evidence="2 3" key="1">
    <citation type="submission" date="2020-08" db="EMBL/GenBank/DDBJ databases">
        <title>Genomic Encyclopedia of Type Strains, Phase IV (KMG-IV): sequencing the most valuable type-strain genomes for metagenomic binning, comparative biology and taxonomic classification.</title>
        <authorList>
            <person name="Goeker M."/>
        </authorList>
    </citation>
    <scope>NUCLEOTIDE SEQUENCE [LARGE SCALE GENOMIC DNA]</scope>
    <source>
        <strain evidence="2 3">DSM 45385</strain>
    </source>
</reference>
<name>A0A7W8EGZ0_9ACTN</name>
<feature type="signal peptide" evidence="1">
    <location>
        <begin position="1"/>
        <end position="24"/>
    </location>
</feature>
<evidence type="ECO:0000256" key="1">
    <source>
        <dbReference type="SAM" id="SignalP"/>
    </source>
</evidence>